<reference evidence="4 5" key="1">
    <citation type="submission" date="2022-09" db="EMBL/GenBank/DDBJ databases">
        <title>Enrichment on poylsaccharides allowed isolation of novel metabolic and taxonomic groups of Haloarchaea.</title>
        <authorList>
            <person name="Sorokin D.Y."/>
            <person name="Elcheninov A.G."/>
            <person name="Khizhniak T.V."/>
            <person name="Kolganova T.V."/>
            <person name="Kublanov I.V."/>
        </authorList>
    </citation>
    <scope>NUCLEOTIDE SEQUENCE [LARGE SCALE GENOMIC DNA]</scope>
    <source>
        <strain evidence="4 5">AArc-curdl1</strain>
    </source>
</reference>
<keyword evidence="3" id="KW-0812">Transmembrane</keyword>
<protein>
    <recommendedName>
        <fullName evidence="6">DUF4129 domain-containing protein</fullName>
    </recommendedName>
</protein>
<gene>
    <name evidence="4" type="ORF">OB919_19055</name>
</gene>
<evidence type="ECO:0000256" key="2">
    <source>
        <dbReference type="SAM" id="MobiDB-lite"/>
    </source>
</evidence>
<evidence type="ECO:0000313" key="5">
    <source>
        <dbReference type="Proteomes" id="UP001321047"/>
    </source>
</evidence>
<organism evidence="4 5">
    <name type="scientific">Natronosalvus hydrolyticus</name>
    <dbReference type="NCBI Taxonomy" id="2979988"/>
    <lineage>
        <taxon>Archaea</taxon>
        <taxon>Methanobacteriati</taxon>
        <taxon>Methanobacteriota</taxon>
        <taxon>Stenosarchaea group</taxon>
        <taxon>Halobacteria</taxon>
        <taxon>Halobacteriales</taxon>
        <taxon>Natrialbaceae</taxon>
        <taxon>Natronosalvus</taxon>
    </lineage>
</organism>
<keyword evidence="5" id="KW-1185">Reference proteome</keyword>
<evidence type="ECO:0000256" key="1">
    <source>
        <dbReference type="SAM" id="Coils"/>
    </source>
</evidence>
<accession>A0AAP2ZB91</accession>
<dbReference type="Proteomes" id="UP001321047">
    <property type="component" value="Unassembled WGS sequence"/>
</dbReference>
<feature type="coiled-coil region" evidence="1">
    <location>
        <begin position="177"/>
        <end position="207"/>
    </location>
</feature>
<evidence type="ECO:0000313" key="4">
    <source>
        <dbReference type="EMBL" id="MCU4754051.1"/>
    </source>
</evidence>
<sequence length="745" mass="80128">MVTARGASLVCVLAVAVAVATVAGSGFVTATASDVTATPGTSGEQSESALLETESALLETESPVPETTANAPSSTDGLLLASTALIGQQSLQEETEDDAENETPRHQNPDEYDGGGDQDGLQQWLGDRLADRLAGSTIALSDGQYDLARSYLDDEYRDLAGQYVEVADEEDDEPNGFETAQEEQAELIDTLEEYDEVREAYEQAQAAGDEREARQHARRLLELGIEIEALVEDIDDQHTELDEETDGNLGDSRDGLDSVTQDVQADRIEIRSEQFVETTLELSSADETISFLDPLSATGELRTVNGSPVANEPVRLEIGNQTLHAETDSDGTFDIEYRPTALPLETTEIAVEAAPANESIYLESEATVDVSIEQTEPTIPELRATQSAAYGETLSLEGTISVEAIPVDAVPIAVTLEGEWLGTVTAENGSFEGEFSMPRAVPAGNHDLEVALAFDDRALASTRETTEITVRETETALSIDKTVEGDDAHLTGTLETVDGEAVENQSLTVEIDGSTVASVSTDGDGHFEETLEGVSTTDGERTLSVTYEDAGSNLADSHAELTLGTTGSPSSGTLVDVPTWAWGGLFLTAAIVGGWWYRRERRTATNRSVDAFTPTSTHGQEPPTDPRLISLLLSQASDALTEGRSVDAIQFSYGAVRRTVDPGLEARDRTHWEFFEQVSSEPTALDADELSLLYDLTAGYERATFDTEPIEQQRAQSLFEMATRLCNRVSSRANGFDGDGIDQQH</sequence>
<evidence type="ECO:0008006" key="6">
    <source>
        <dbReference type="Google" id="ProtNLM"/>
    </source>
</evidence>
<feature type="transmembrane region" description="Helical" evidence="3">
    <location>
        <begin position="579"/>
        <end position="597"/>
    </location>
</feature>
<dbReference type="RefSeq" id="WP_342810356.1">
    <property type="nucleotide sequence ID" value="NZ_JAOPJZ010000028.1"/>
</dbReference>
<comment type="caution">
    <text evidence="4">The sequence shown here is derived from an EMBL/GenBank/DDBJ whole genome shotgun (WGS) entry which is preliminary data.</text>
</comment>
<keyword evidence="3" id="KW-0472">Membrane</keyword>
<keyword evidence="3" id="KW-1133">Transmembrane helix</keyword>
<keyword evidence="1" id="KW-0175">Coiled coil</keyword>
<name>A0AAP2ZB91_9EURY</name>
<dbReference type="EMBL" id="JAOPJZ010000028">
    <property type="protein sequence ID" value="MCU4754051.1"/>
    <property type="molecule type" value="Genomic_DNA"/>
</dbReference>
<feature type="region of interest" description="Disordered" evidence="2">
    <location>
        <begin position="90"/>
        <end position="122"/>
    </location>
</feature>
<evidence type="ECO:0000256" key="3">
    <source>
        <dbReference type="SAM" id="Phobius"/>
    </source>
</evidence>
<proteinExistence type="predicted"/>
<dbReference type="AlphaFoldDB" id="A0AAP2ZB91"/>